<organism evidence="2">
    <name type="scientific">Notodromas monacha</name>
    <dbReference type="NCBI Taxonomy" id="399045"/>
    <lineage>
        <taxon>Eukaryota</taxon>
        <taxon>Metazoa</taxon>
        <taxon>Ecdysozoa</taxon>
        <taxon>Arthropoda</taxon>
        <taxon>Crustacea</taxon>
        <taxon>Oligostraca</taxon>
        <taxon>Ostracoda</taxon>
        <taxon>Podocopa</taxon>
        <taxon>Podocopida</taxon>
        <taxon>Cypridocopina</taxon>
        <taxon>Cypridoidea</taxon>
        <taxon>Cyprididae</taxon>
        <taxon>Notodromas</taxon>
    </lineage>
</organism>
<evidence type="ECO:0000313" key="3">
    <source>
        <dbReference type="Proteomes" id="UP000678499"/>
    </source>
</evidence>
<gene>
    <name evidence="2" type="ORF">NMOB1V02_LOCUS3845</name>
</gene>
<evidence type="ECO:0000313" key="2">
    <source>
        <dbReference type="EMBL" id="CAD7276067.1"/>
    </source>
</evidence>
<dbReference type="Proteomes" id="UP000678499">
    <property type="component" value="Unassembled WGS sequence"/>
</dbReference>
<sequence>MDLALIPGVAAMNCLRITPFSSTAATLDGNVAAVGENGGITVEDVEATLGINAQPTGGEGVKMVVPMGFKFDADPRETSMAVSSRVPKRTKRAGTPPKSKSSVREALSSGGTGPFWNRRRSSHPGPEISLLSEQSHEDLVAVDVKQTEDEPDYYGSTRSRRSRHEAELAHRPKRGPRSKSRGRAVSDALLDVITMCGP</sequence>
<accession>A0A7R9BIM9</accession>
<name>A0A7R9BIM9_9CRUS</name>
<protein>
    <submittedName>
        <fullName evidence="2">Uncharacterized protein</fullName>
    </submittedName>
</protein>
<keyword evidence="3" id="KW-1185">Reference proteome</keyword>
<evidence type="ECO:0000256" key="1">
    <source>
        <dbReference type="SAM" id="MobiDB-lite"/>
    </source>
</evidence>
<feature type="region of interest" description="Disordered" evidence="1">
    <location>
        <begin position="76"/>
        <end position="187"/>
    </location>
</feature>
<reference evidence="2" key="1">
    <citation type="submission" date="2020-11" db="EMBL/GenBank/DDBJ databases">
        <authorList>
            <person name="Tran Van P."/>
        </authorList>
    </citation>
    <scope>NUCLEOTIDE SEQUENCE</scope>
</reference>
<dbReference type="EMBL" id="OA882582">
    <property type="protein sequence ID" value="CAD7276067.1"/>
    <property type="molecule type" value="Genomic_DNA"/>
</dbReference>
<dbReference type="AlphaFoldDB" id="A0A7R9BIM9"/>
<dbReference type="EMBL" id="CAJPEX010000545">
    <property type="protein sequence ID" value="CAG0916219.1"/>
    <property type="molecule type" value="Genomic_DNA"/>
</dbReference>
<feature type="compositionally biased region" description="Basic residues" evidence="1">
    <location>
        <begin position="171"/>
        <end position="182"/>
    </location>
</feature>
<proteinExistence type="predicted"/>